<comment type="caution">
    <text evidence="1">The sequence shown here is derived from an EMBL/GenBank/DDBJ whole genome shotgun (WGS) entry which is preliminary data.</text>
</comment>
<proteinExistence type="predicted"/>
<dbReference type="CTD" id="78778063"/>
<accession>A0A6A5G3Z1</accession>
<sequence>MVSRQYFSLGSASHDLVMEMIIQDSFHHDPLRDPFLYHNHPDSPPHNLSRLAPFDLKIHKEPSRDYLEPAAEMLQMLDPNPPNPDEYFQIANRL</sequence>
<dbReference type="KEGG" id="crq:GCK72_026186"/>
<organism evidence="1 2">
    <name type="scientific">Caenorhabditis remanei</name>
    <name type="common">Caenorhabditis vulgaris</name>
    <dbReference type="NCBI Taxonomy" id="31234"/>
    <lineage>
        <taxon>Eukaryota</taxon>
        <taxon>Metazoa</taxon>
        <taxon>Ecdysozoa</taxon>
        <taxon>Nematoda</taxon>
        <taxon>Chromadorea</taxon>
        <taxon>Rhabditida</taxon>
        <taxon>Rhabditina</taxon>
        <taxon>Rhabditomorpha</taxon>
        <taxon>Rhabditoidea</taxon>
        <taxon>Rhabditidae</taxon>
        <taxon>Peloderinae</taxon>
        <taxon>Caenorhabditis</taxon>
    </lineage>
</organism>
<evidence type="ECO:0000313" key="2">
    <source>
        <dbReference type="Proteomes" id="UP000483820"/>
    </source>
</evidence>
<dbReference type="Proteomes" id="UP000483820">
    <property type="component" value="Chromosome X"/>
</dbReference>
<gene>
    <name evidence="1" type="ORF">GCK72_026186</name>
</gene>
<dbReference type="RefSeq" id="XP_053580284.1">
    <property type="nucleotide sequence ID" value="XM_053736718.1"/>
</dbReference>
<name>A0A6A5G3Z1_CAERE</name>
<dbReference type="GeneID" id="78778063"/>
<reference evidence="1 2" key="1">
    <citation type="submission" date="2019-12" db="EMBL/GenBank/DDBJ databases">
        <title>Chromosome-level assembly of the Caenorhabditis remanei genome.</title>
        <authorList>
            <person name="Teterina A.A."/>
            <person name="Willis J.H."/>
            <person name="Phillips P.C."/>
        </authorList>
    </citation>
    <scope>NUCLEOTIDE SEQUENCE [LARGE SCALE GENOMIC DNA]</scope>
    <source>
        <strain evidence="1 2">PX506</strain>
        <tissue evidence="1">Whole organism</tissue>
    </source>
</reference>
<dbReference type="AlphaFoldDB" id="A0A6A5G3Z1"/>
<dbReference type="EMBL" id="WUAV01000006">
    <property type="protein sequence ID" value="KAF1749718.1"/>
    <property type="molecule type" value="Genomic_DNA"/>
</dbReference>
<protein>
    <submittedName>
        <fullName evidence="1">Uncharacterized protein</fullName>
    </submittedName>
</protein>
<evidence type="ECO:0000313" key="1">
    <source>
        <dbReference type="EMBL" id="KAF1749718.1"/>
    </source>
</evidence>